<reference evidence="1 2" key="1">
    <citation type="submission" date="2024-02" db="EMBL/GenBank/DDBJ databases">
        <title>High-quality chromosome-scale genome assembly of Pensacola bahiagrass (Paspalum notatum Flugge var. saurae).</title>
        <authorList>
            <person name="Vega J.M."/>
            <person name="Podio M."/>
            <person name="Orjuela J."/>
            <person name="Siena L.A."/>
            <person name="Pessino S.C."/>
            <person name="Combes M.C."/>
            <person name="Mariac C."/>
            <person name="Albertini E."/>
            <person name="Pupilli F."/>
            <person name="Ortiz J.P.A."/>
            <person name="Leblanc O."/>
        </authorList>
    </citation>
    <scope>NUCLEOTIDE SEQUENCE [LARGE SCALE GENOMIC DNA]</scope>
    <source>
        <strain evidence="1">R1</strain>
        <tissue evidence="1">Leaf</tissue>
    </source>
</reference>
<organism evidence="1 2">
    <name type="scientific">Paspalum notatum var. saurae</name>
    <dbReference type="NCBI Taxonomy" id="547442"/>
    <lineage>
        <taxon>Eukaryota</taxon>
        <taxon>Viridiplantae</taxon>
        <taxon>Streptophyta</taxon>
        <taxon>Embryophyta</taxon>
        <taxon>Tracheophyta</taxon>
        <taxon>Spermatophyta</taxon>
        <taxon>Magnoliopsida</taxon>
        <taxon>Liliopsida</taxon>
        <taxon>Poales</taxon>
        <taxon>Poaceae</taxon>
        <taxon>PACMAD clade</taxon>
        <taxon>Panicoideae</taxon>
        <taxon>Andropogonodae</taxon>
        <taxon>Paspaleae</taxon>
        <taxon>Paspalinae</taxon>
        <taxon>Paspalum</taxon>
    </lineage>
</organism>
<gene>
    <name evidence="1" type="ORF">U9M48_038419</name>
</gene>
<sequence>YIHFFLQIPPPPPEGLDRSCSRSPPCVRSPALRDSAASGPVLWVFLGIHRNHYRSAPGVAWGASSGKSIVCKMTIDQLWVVIATQINDLYKFPLQPDLDRDDGKYLAPYPDLNMRNPFTLQRYKFDNAQITKEDTKKALENHYVFDEEFSTAQFRQLWEVSNKMHNAEAKLFSGSELGLELWPLPTEKSMENILLYNPEEGEFSGEALHQGFKEIFRNRDKIK</sequence>
<feature type="non-terminal residue" evidence="1">
    <location>
        <position position="1"/>
    </location>
</feature>
<evidence type="ECO:0000313" key="2">
    <source>
        <dbReference type="Proteomes" id="UP001341281"/>
    </source>
</evidence>
<accession>A0AAQ3XAA9</accession>
<dbReference type="EMBL" id="CP144753">
    <property type="protein sequence ID" value="WVZ92346.1"/>
    <property type="molecule type" value="Genomic_DNA"/>
</dbReference>
<keyword evidence="2" id="KW-1185">Reference proteome</keyword>
<evidence type="ECO:0000313" key="1">
    <source>
        <dbReference type="EMBL" id="WVZ92346.1"/>
    </source>
</evidence>
<dbReference type="Proteomes" id="UP001341281">
    <property type="component" value="Chromosome 09"/>
</dbReference>
<proteinExistence type="predicted"/>
<name>A0AAQ3XAA9_PASNO</name>
<protein>
    <submittedName>
        <fullName evidence="1">Uncharacterized protein</fullName>
    </submittedName>
</protein>
<dbReference type="AlphaFoldDB" id="A0AAQ3XAA9"/>